<keyword evidence="5" id="KW-0508">mRNA splicing</keyword>
<gene>
    <name evidence="8" type="ORF">INT43_002594</name>
</gene>
<evidence type="ECO:0000256" key="6">
    <source>
        <dbReference type="ARBA" id="ARBA00023242"/>
    </source>
</evidence>
<protein>
    <recommendedName>
        <fullName evidence="10">Pre-mRNA-splicing factor SPF27</fullName>
    </recommendedName>
</protein>
<dbReference type="PANTHER" id="PTHR13296">
    <property type="entry name" value="BCAS2 PROTEIN"/>
    <property type="match status" value="1"/>
</dbReference>
<accession>A0A8H7UHL7</accession>
<dbReference type="Pfam" id="PF05700">
    <property type="entry name" value="BCAS2"/>
    <property type="match status" value="1"/>
</dbReference>
<dbReference type="Proteomes" id="UP000654370">
    <property type="component" value="Unassembled WGS sequence"/>
</dbReference>
<reference evidence="8" key="1">
    <citation type="submission" date="2020-12" db="EMBL/GenBank/DDBJ databases">
        <title>Metabolic potential, ecology and presence of endohyphal bacteria is reflected in genomic diversity of Mucoromycotina.</title>
        <authorList>
            <person name="Muszewska A."/>
            <person name="Okrasinska A."/>
            <person name="Steczkiewicz K."/>
            <person name="Drgas O."/>
            <person name="Orlowska M."/>
            <person name="Perlinska-Lenart U."/>
            <person name="Aleksandrzak-Piekarczyk T."/>
            <person name="Szatraj K."/>
            <person name="Zielenkiewicz U."/>
            <person name="Pilsyk S."/>
            <person name="Malc E."/>
            <person name="Mieczkowski P."/>
            <person name="Kruszewska J.S."/>
            <person name="Biernat P."/>
            <person name="Pawlowska J."/>
        </authorList>
    </citation>
    <scope>NUCLEOTIDE SEQUENCE</scope>
    <source>
        <strain evidence="8">WA0000067209</strain>
    </source>
</reference>
<dbReference type="GO" id="GO:0006397">
    <property type="term" value="P:mRNA processing"/>
    <property type="evidence" value="ECO:0007669"/>
    <property type="project" value="UniProtKB-KW"/>
</dbReference>
<dbReference type="GO" id="GO:0000974">
    <property type="term" value="C:Prp19 complex"/>
    <property type="evidence" value="ECO:0007669"/>
    <property type="project" value="TreeGrafter"/>
</dbReference>
<dbReference type="OrthoDB" id="205794at2759"/>
<organism evidence="8 9">
    <name type="scientific">Mortierella isabellina</name>
    <name type="common">Filamentous fungus</name>
    <name type="synonym">Umbelopsis isabellina</name>
    <dbReference type="NCBI Taxonomy" id="91625"/>
    <lineage>
        <taxon>Eukaryota</taxon>
        <taxon>Fungi</taxon>
        <taxon>Fungi incertae sedis</taxon>
        <taxon>Mucoromycota</taxon>
        <taxon>Mucoromycotina</taxon>
        <taxon>Umbelopsidomycetes</taxon>
        <taxon>Umbelopsidales</taxon>
        <taxon>Umbelopsidaceae</taxon>
        <taxon>Umbelopsis</taxon>
    </lineage>
</organism>
<comment type="similarity">
    <text evidence="2">Belongs to the SPF27 family.</text>
</comment>
<dbReference type="GO" id="GO:0008380">
    <property type="term" value="P:RNA splicing"/>
    <property type="evidence" value="ECO:0007669"/>
    <property type="project" value="UniProtKB-KW"/>
</dbReference>
<dbReference type="InterPro" id="IPR008409">
    <property type="entry name" value="SPF27"/>
</dbReference>
<dbReference type="GO" id="GO:0071011">
    <property type="term" value="C:precatalytic spliceosome"/>
    <property type="evidence" value="ECO:0007669"/>
    <property type="project" value="TreeGrafter"/>
</dbReference>
<evidence type="ECO:0000256" key="4">
    <source>
        <dbReference type="ARBA" id="ARBA00022728"/>
    </source>
</evidence>
<evidence type="ECO:0000256" key="3">
    <source>
        <dbReference type="ARBA" id="ARBA00022664"/>
    </source>
</evidence>
<dbReference type="PANTHER" id="PTHR13296:SF0">
    <property type="entry name" value="PRE-MRNA-SPLICING FACTOR SPF27"/>
    <property type="match status" value="1"/>
</dbReference>
<keyword evidence="6" id="KW-0539">Nucleus</keyword>
<feature type="coiled-coil region" evidence="7">
    <location>
        <begin position="135"/>
        <end position="211"/>
    </location>
</feature>
<evidence type="ECO:0000256" key="1">
    <source>
        <dbReference type="ARBA" id="ARBA00004123"/>
    </source>
</evidence>
<dbReference type="GO" id="GO:0071013">
    <property type="term" value="C:catalytic step 2 spliceosome"/>
    <property type="evidence" value="ECO:0007669"/>
    <property type="project" value="TreeGrafter"/>
</dbReference>
<keyword evidence="3" id="KW-0507">mRNA processing</keyword>
<keyword evidence="7" id="KW-0175">Coiled coil</keyword>
<evidence type="ECO:0008006" key="10">
    <source>
        <dbReference type="Google" id="ProtNLM"/>
    </source>
</evidence>
<dbReference type="AlphaFoldDB" id="A0A8H7UHL7"/>
<evidence type="ECO:0000256" key="5">
    <source>
        <dbReference type="ARBA" id="ARBA00023187"/>
    </source>
</evidence>
<evidence type="ECO:0000256" key="2">
    <source>
        <dbReference type="ARBA" id="ARBA00010788"/>
    </source>
</evidence>
<keyword evidence="4" id="KW-0747">Spliceosome</keyword>
<name>A0A8H7UHL7_MORIS</name>
<keyword evidence="9" id="KW-1185">Reference proteome</keyword>
<comment type="subcellular location">
    <subcellularLocation>
        <location evidence="1">Nucleus</location>
    </subcellularLocation>
</comment>
<evidence type="ECO:0000313" key="9">
    <source>
        <dbReference type="Proteomes" id="UP000654370"/>
    </source>
</evidence>
<sequence>MTEINGHAGDFDSLPYVDRQLELEGMKEKVDLLIEQEMRRISRKDRVQLPKDITLFKDDPVLSSEWARTSKQKPMATLDISRYDVAPPAGKDKQSVEAWQAAVDNSKAQLESQTLRLFNLELLQKYGSNAWKVHNFQLEGQLKQLKYNVEEKKKEISELNKQRKFEQTEGGTTLRNLESKWSDLVSQTLQVEVACAALENELEELKRYENSLNN</sequence>
<evidence type="ECO:0000256" key="7">
    <source>
        <dbReference type="SAM" id="Coils"/>
    </source>
</evidence>
<comment type="caution">
    <text evidence="8">The sequence shown here is derived from an EMBL/GenBank/DDBJ whole genome shotgun (WGS) entry which is preliminary data.</text>
</comment>
<dbReference type="EMBL" id="JAEPQZ010000001">
    <property type="protein sequence ID" value="KAG2186156.1"/>
    <property type="molecule type" value="Genomic_DNA"/>
</dbReference>
<evidence type="ECO:0000313" key="8">
    <source>
        <dbReference type="EMBL" id="KAG2186156.1"/>
    </source>
</evidence>
<proteinExistence type="inferred from homology"/>